<dbReference type="GO" id="GO:0097250">
    <property type="term" value="P:mitochondrial respirasome assembly"/>
    <property type="evidence" value="ECO:0007669"/>
    <property type="project" value="InterPro"/>
</dbReference>
<organism evidence="8">
    <name type="scientific">Fonticula alba</name>
    <name type="common">Slime mold</name>
    <dbReference type="NCBI Taxonomy" id="691883"/>
    <lineage>
        <taxon>Eukaryota</taxon>
        <taxon>Rotosphaerida</taxon>
        <taxon>Fonticulaceae</taxon>
        <taxon>Fonticula</taxon>
    </lineage>
</organism>
<dbReference type="PANTHER" id="PTHR12906">
    <property type="entry name" value="PROTEIN C20ORF24 RAB5-INTERACTING PROTEIN"/>
    <property type="match status" value="1"/>
</dbReference>
<keyword evidence="6 7" id="KW-0472">Membrane</keyword>
<evidence type="ECO:0000256" key="2">
    <source>
        <dbReference type="ARBA" id="ARBA00009436"/>
    </source>
</evidence>
<dbReference type="InterPro" id="IPR029008">
    <property type="entry name" value="EMC6-like"/>
</dbReference>
<proteinExistence type="inferred from homology"/>
<evidence type="ECO:0000256" key="3">
    <source>
        <dbReference type="ARBA" id="ARBA00022692"/>
    </source>
</evidence>
<dbReference type="STRING" id="691883.A0A058Z3P6"/>
<dbReference type="GeneID" id="20529053"/>
<feature type="transmembrane region" description="Helical" evidence="7">
    <location>
        <begin position="126"/>
        <end position="144"/>
    </location>
</feature>
<dbReference type="AlphaFoldDB" id="A0A058Z3P6"/>
<sequence length="148" mass="15362">MSSARQRKQNQASAVAAAPDVPAVAPSPATGGAPLTIAQCLSRALAGGSNWEKDELLDTVSVVRIFWSLALGAIWGVLGMSGLVGFLALAAGLVFAPLLFARFHLRIDPELVGFSSGFSDLITEGFAPGMAAAMLAWITLYTAFHSSL</sequence>
<gene>
    <name evidence="8" type="ORF">H696_04328</name>
</gene>
<dbReference type="EMBL" id="KB932207">
    <property type="protein sequence ID" value="KCV68909.1"/>
    <property type="molecule type" value="Genomic_DNA"/>
</dbReference>
<dbReference type="Proteomes" id="UP000030693">
    <property type="component" value="Unassembled WGS sequence"/>
</dbReference>
<reference evidence="8" key="1">
    <citation type="submission" date="2013-04" db="EMBL/GenBank/DDBJ databases">
        <title>The Genome Sequence of Fonticula alba ATCC 38817.</title>
        <authorList>
            <consortium name="The Broad Institute Genomics Platform"/>
            <person name="Russ C."/>
            <person name="Cuomo C."/>
            <person name="Burger G."/>
            <person name="Gray M.W."/>
            <person name="Holland P.W.H."/>
            <person name="King N."/>
            <person name="Lang F.B.F."/>
            <person name="Roger A.J."/>
            <person name="Ruiz-Trillo I."/>
            <person name="Brown M."/>
            <person name="Walker B."/>
            <person name="Young S."/>
            <person name="Zeng Q."/>
            <person name="Gargeya S."/>
            <person name="Fitzgerald M."/>
            <person name="Haas B."/>
            <person name="Abouelleil A."/>
            <person name="Allen A.W."/>
            <person name="Alvarado L."/>
            <person name="Arachchi H.M."/>
            <person name="Berlin A.M."/>
            <person name="Chapman S.B."/>
            <person name="Gainer-Dewar J."/>
            <person name="Goldberg J."/>
            <person name="Griggs A."/>
            <person name="Gujja S."/>
            <person name="Hansen M."/>
            <person name="Howarth C."/>
            <person name="Imamovic A."/>
            <person name="Ireland A."/>
            <person name="Larimer J."/>
            <person name="McCowan C."/>
            <person name="Murphy C."/>
            <person name="Pearson M."/>
            <person name="Poon T.W."/>
            <person name="Priest M."/>
            <person name="Roberts A."/>
            <person name="Saif S."/>
            <person name="Shea T."/>
            <person name="Sisk P."/>
            <person name="Sykes S."/>
            <person name="Wortman J."/>
            <person name="Nusbaum C."/>
            <person name="Birren B."/>
        </authorList>
    </citation>
    <scope>NUCLEOTIDE SEQUENCE [LARGE SCALE GENOMIC DNA]</scope>
    <source>
        <strain evidence="8">ATCC 38817</strain>
    </source>
</reference>
<dbReference type="PANTHER" id="PTHR12906:SF0">
    <property type="entry name" value="GEL COMPLEX SUBUNIT OPTI"/>
    <property type="match status" value="1"/>
</dbReference>
<keyword evidence="9" id="KW-1185">Reference proteome</keyword>
<evidence type="ECO:0000256" key="6">
    <source>
        <dbReference type="ARBA" id="ARBA00023136"/>
    </source>
</evidence>
<dbReference type="RefSeq" id="XP_009496480.1">
    <property type="nucleotide sequence ID" value="XM_009498205.1"/>
</dbReference>
<protein>
    <recommendedName>
        <fullName evidence="10">Rab5-interacting protein</fullName>
    </recommendedName>
</protein>
<comment type="similarity">
    <text evidence="2">Belongs to the EMC6 family.</text>
</comment>
<keyword evidence="4" id="KW-0256">Endoplasmic reticulum</keyword>
<evidence type="ECO:0008006" key="10">
    <source>
        <dbReference type="Google" id="ProtNLM"/>
    </source>
</evidence>
<dbReference type="InterPro" id="IPR010742">
    <property type="entry name" value="RCAF1"/>
</dbReference>
<evidence type="ECO:0000313" key="9">
    <source>
        <dbReference type="Proteomes" id="UP000030693"/>
    </source>
</evidence>
<dbReference type="Pfam" id="PF07019">
    <property type="entry name" value="EMC6"/>
    <property type="match status" value="1"/>
</dbReference>
<evidence type="ECO:0000256" key="1">
    <source>
        <dbReference type="ARBA" id="ARBA00004477"/>
    </source>
</evidence>
<dbReference type="GO" id="GO:0005789">
    <property type="term" value="C:endoplasmic reticulum membrane"/>
    <property type="evidence" value="ECO:0007669"/>
    <property type="project" value="UniProtKB-SubCell"/>
</dbReference>
<evidence type="ECO:0000313" key="8">
    <source>
        <dbReference type="EMBL" id="KCV68909.1"/>
    </source>
</evidence>
<evidence type="ECO:0000256" key="4">
    <source>
        <dbReference type="ARBA" id="ARBA00022824"/>
    </source>
</evidence>
<name>A0A058Z3P6_FONAL</name>
<dbReference type="OrthoDB" id="286395at2759"/>
<dbReference type="GO" id="GO:0005739">
    <property type="term" value="C:mitochondrion"/>
    <property type="evidence" value="ECO:0007669"/>
    <property type="project" value="GOC"/>
</dbReference>
<keyword evidence="3 7" id="KW-0812">Transmembrane</keyword>
<evidence type="ECO:0000256" key="5">
    <source>
        <dbReference type="ARBA" id="ARBA00022989"/>
    </source>
</evidence>
<comment type="subcellular location">
    <subcellularLocation>
        <location evidence="1">Endoplasmic reticulum membrane</location>
        <topology evidence="1">Multi-pass membrane protein</topology>
    </subcellularLocation>
</comment>
<dbReference type="eggNOG" id="KOG3415">
    <property type="taxonomic scope" value="Eukaryota"/>
</dbReference>
<keyword evidence="5 7" id="KW-1133">Transmembrane helix</keyword>
<evidence type="ECO:0000256" key="7">
    <source>
        <dbReference type="SAM" id="Phobius"/>
    </source>
</evidence>
<feature type="transmembrane region" description="Helical" evidence="7">
    <location>
        <begin position="84"/>
        <end position="105"/>
    </location>
</feature>
<accession>A0A058Z3P6</accession>